<dbReference type="Gene3D" id="2.40.70.10">
    <property type="entry name" value="Acid Proteases"/>
    <property type="match status" value="1"/>
</dbReference>
<dbReference type="AlphaFoldDB" id="A0A9W6YBT5"/>
<keyword evidence="5" id="KW-0540">Nuclease</keyword>
<dbReference type="Proteomes" id="UP001165121">
    <property type="component" value="Unassembled WGS sequence"/>
</dbReference>
<proteinExistence type="predicted"/>
<reference evidence="11" key="1">
    <citation type="submission" date="2023-04" db="EMBL/GenBank/DDBJ databases">
        <title>Phytophthora fragariaefolia NBRC 109709.</title>
        <authorList>
            <person name="Ichikawa N."/>
            <person name="Sato H."/>
            <person name="Tonouchi N."/>
        </authorList>
    </citation>
    <scope>NUCLEOTIDE SEQUENCE</scope>
    <source>
        <strain evidence="11">NBRC 109709</strain>
    </source>
</reference>
<dbReference type="CDD" id="cd01647">
    <property type="entry name" value="RT_LTR"/>
    <property type="match status" value="1"/>
</dbReference>
<evidence type="ECO:0000256" key="6">
    <source>
        <dbReference type="ARBA" id="ARBA00022750"/>
    </source>
</evidence>
<dbReference type="SUPFAM" id="SSF50630">
    <property type="entry name" value="Acid proteases"/>
    <property type="match status" value="1"/>
</dbReference>
<evidence type="ECO:0000256" key="9">
    <source>
        <dbReference type="ARBA" id="ARBA00022918"/>
    </source>
</evidence>
<protein>
    <recommendedName>
        <fullName evidence="1">RNA-directed DNA polymerase</fullName>
        <ecNumber evidence="1">2.7.7.49</ecNumber>
    </recommendedName>
</protein>
<evidence type="ECO:0000256" key="2">
    <source>
        <dbReference type="ARBA" id="ARBA00022670"/>
    </source>
</evidence>
<comment type="caution">
    <text evidence="11">The sequence shown here is derived from an EMBL/GenBank/DDBJ whole genome shotgun (WGS) entry which is preliminary data.</text>
</comment>
<dbReference type="InterPro" id="IPR043502">
    <property type="entry name" value="DNA/RNA_pol_sf"/>
</dbReference>
<keyword evidence="7" id="KW-0255">Endonuclease</keyword>
<sequence length="780" mass="87757">MPTASRTVTINGVLELPCCPDTGSDHTIISQFHWSRLLDVDSSVLQLPLDSPVDILTYGAHSVVAKTKAKLHVLIHTAAGPVQSAEAVPCLVAETEDDEFIIGRDLLGALGIDVDRQLEQLAVHGEDKTSGDPFDLEADEPPVLPDRVVTDAEVRAAVEVLVDRALEHGFPPDKEGTEPCKCKPRKYPPHIRQFLRDFNKQLVDLGWVYENPTSRWASPVLPVKKSQELMGLRQTTDYREVNSKTEFMAAVMPILSLVMANARGKQHFGLFDFIKGFWQLPLAEFCQEWLSYMTDEKIFTPRRVPQGCADAVIHFQKTMEKCFATLLYKHLLVWIDDLLLYADDIDTYLDKLAEFFELLNEFGLKLSVKKFSLYQKEVKWCGKIIDANGVGHDPARIDSLRAMPHPTLTKTRRTKRAAAGISIELDVVEKAAFDKVKEMLASAATLSVPDDTATTCLLTDASDMGWVVITTQVRNFDIKTPVQDQQHSLLECPSGTFTGSQLNWTVIEKEAFPIAHACDKLDYLLLRPQGFRMFCDHRNLIHVFAPDASVNKPVRGKLLRWSMKLMKFNYIIELIAGPHNVWADMVSRWAGNHILSVTAIKRLRADAAHQETVVRTVPPSTPPLRPLHEENFIWPTLVELSSTQALYEPPAGAVPSTDGVLRIHNRVWIPEKANALIQRLYLIAHCGSQGHRGGAAMTEHLRRLFAIKHLHSLVSTFVRLCRLCLHSNGGETIPRPWGETIEYSKRNDVLYFDYLSMGESFGDSKYLLVPKDHASYYCEL</sequence>
<dbReference type="Gene3D" id="3.10.10.10">
    <property type="entry name" value="HIV Type 1 Reverse Transcriptase, subunit A, domain 1"/>
    <property type="match status" value="1"/>
</dbReference>
<keyword evidence="2" id="KW-0645">Protease</keyword>
<dbReference type="Pfam" id="PF17917">
    <property type="entry name" value="RT_RNaseH"/>
    <property type="match status" value="1"/>
</dbReference>
<dbReference type="SUPFAM" id="SSF56672">
    <property type="entry name" value="DNA/RNA polymerases"/>
    <property type="match status" value="1"/>
</dbReference>
<dbReference type="InterPro" id="IPR043128">
    <property type="entry name" value="Rev_trsase/Diguanyl_cyclase"/>
</dbReference>
<dbReference type="EC" id="2.7.7.49" evidence="1"/>
<gene>
    <name evidence="11" type="ORF">Pfra01_002532400</name>
</gene>
<dbReference type="GO" id="GO:0004519">
    <property type="term" value="F:endonuclease activity"/>
    <property type="evidence" value="ECO:0007669"/>
    <property type="project" value="UniProtKB-KW"/>
</dbReference>
<dbReference type="GO" id="GO:0004190">
    <property type="term" value="F:aspartic-type endopeptidase activity"/>
    <property type="evidence" value="ECO:0007669"/>
    <property type="project" value="UniProtKB-KW"/>
</dbReference>
<evidence type="ECO:0000256" key="1">
    <source>
        <dbReference type="ARBA" id="ARBA00012493"/>
    </source>
</evidence>
<dbReference type="PANTHER" id="PTHR33064">
    <property type="entry name" value="POL PROTEIN"/>
    <property type="match status" value="1"/>
</dbReference>
<dbReference type="InterPro" id="IPR000477">
    <property type="entry name" value="RT_dom"/>
</dbReference>
<dbReference type="OrthoDB" id="121795at2759"/>
<keyword evidence="3" id="KW-0808">Transferase</keyword>
<evidence type="ECO:0000256" key="8">
    <source>
        <dbReference type="ARBA" id="ARBA00022801"/>
    </source>
</evidence>
<keyword evidence="4" id="KW-0548">Nucleotidyltransferase</keyword>
<dbReference type="InterPro" id="IPR021109">
    <property type="entry name" value="Peptidase_aspartic_dom_sf"/>
</dbReference>
<evidence type="ECO:0000259" key="10">
    <source>
        <dbReference type="PROSITE" id="PS50878"/>
    </source>
</evidence>
<dbReference type="EMBL" id="BSXT01004730">
    <property type="protein sequence ID" value="GMF58766.1"/>
    <property type="molecule type" value="Genomic_DNA"/>
</dbReference>
<dbReference type="PROSITE" id="PS50878">
    <property type="entry name" value="RT_POL"/>
    <property type="match status" value="1"/>
</dbReference>
<keyword evidence="9" id="KW-0695">RNA-directed DNA polymerase</keyword>
<keyword evidence="12" id="KW-1185">Reference proteome</keyword>
<dbReference type="InterPro" id="IPR051320">
    <property type="entry name" value="Viral_Replic_Matur_Polypro"/>
</dbReference>
<evidence type="ECO:0000256" key="5">
    <source>
        <dbReference type="ARBA" id="ARBA00022722"/>
    </source>
</evidence>
<dbReference type="PANTHER" id="PTHR33064:SF37">
    <property type="entry name" value="RIBONUCLEASE H"/>
    <property type="match status" value="1"/>
</dbReference>
<evidence type="ECO:0000313" key="12">
    <source>
        <dbReference type="Proteomes" id="UP001165121"/>
    </source>
</evidence>
<dbReference type="GO" id="GO:0006508">
    <property type="term" value="P:proteolysis"/>
    <property type="evidence" value="ECO:0007669"/>
    <property type="project" value="UniProtKB-KW"/>
</dbReference>
<organism evidence="11 12">
    <name type="scientific">Phytophthora fragariaefolia</name>
    <dbReference type="NCBI Taxonomy" id="1490495"/>
    <lineage>
        <taxon>Eukaryota</taxon>
        <taxon>Sar</taxon>
        <taxon>Stramenopiles</taxon>
        <taxon>Oomycota</taxon>
        <taxon>Peronosporomycetes</taxon>
        <taxon>Peronosporales</taxon>
        <taxon>Peronosporaceae</taxon>
        <taxon>Phytophthora</taxon>
    </lineage>
</organism>
<dbReference type="InterPro" id="IPR041373">
    <property type="entry name" value="RT_RNaseH"/>
</dbReference>
<dbReference type="Gene3D" id="3.30.70.270">
    <property type="match status" value="1"/>
</dbReference>
<keyword evidence="6" id="KW-0064">Aspartyl protease</keyword>
<dbReference type="GO" id="GO:0003964">
    <property type="term" value="F:RNA-directed DNA polymerase activity"/>
    <property type="evidence" value="ECO:0007669"/>
    <property type="project" value="UniProtKB-KW"/>
</dbReference>
<evidence type="ECO:0000256" key="3">
    <source>
        <dbReference type="ARBA" id="ARBA00022679"/>
    </source>
</evidence>
<feature type="domain" description="Reverse transcriptase" evidence="10">
    <location>
        <begin position="204"/>
        <end position="385"/>
    </location>
</feature>
<keyword evidence="8" id="KW-0378">Hydrolase</keyword>
<evidence type="ECO:0000313" key="11">
    <source>
        <dbReference type="EMBL" id="GMF58766.1"/>
    </source>
</evidence>
<name>A0A9W6YBT5_9STRA</name>
<evidence type="ECO:0000256" key="4">
    <source>
        <dbReference type="ARBA" id="ARBA00022695"/>
    </source>
</evidence>
<evidence type="ECO:0000256" key="7">
    <source>
        <dbReference type="ARBA" id="ARBA00022759"/>
    </source>
</evidence>
<dbReference type="Pfam" id="PF00078">
    <property type="entry name" value="RVT_1"/>
    <property type="match status" value="1"/>
</dbReference>
<accession>A0A9W6YBT5</accession>